<dbReference type="EMBL" id="KQ086416">
    <property type="protein sequence ID" value="KLO04857.1"/>
    <property type="molecule type" value="Genomic_DNA"/>
</dbReference>
<organism evidence="1 2">
    <name type="scientific">Schizopora paradoxa</name>
    <dbReference type="NCBI Taxonomy" id="27342"/>
    <lineage>
        <taxon>Eukaryota</taxon>
        <taxon>Fungi</taxon>
        <taxon>Dikarya</taxon>
        <taxon>Basidiomycota</taxon>
        <taxon>Agaricomycotina</taxon>
        <taxon>Agaricomycetes</taxon>
        <taxon>Hymenochaetales</taxon>
        <taxon>Schizoporaceae</taxon>
        <taxon>Schizopora</taxon>
    </lineage>
</organism>
<name>A0A0H2R0R8_9AGAM</name>
<dbReference type="AlphaFoldDB" id="A0A0H2R0R8"/>
<sequence length="573" mass="64403">MQSLGFVRFCALIRAIGEFLTRLSRLSFRSRADSVCAVSDTQHTRSHSSAFPEADVAVLSGKRLRIEGCSAVSGERVSDEACLKSKESSNNGFGRQIGGEENEIDVETAPQPFNGASGLSRRDEIAVAGLLDLPYDVLHLISSRTNVLPRKTRTAIMYSCRYWNDTLAKPFLQDAGFSTVLLSRSRFDGISLDVRDDMFLELMHWRRSSYFRHNNAVRFHFSVEGSVRNTQLSCLANLFSSLLPGACHFQIVHMFLSDFECGVNIRLLSDVLYCLHRTGCVDFWIYSSYLCKEGMDDVVRLDLPEFTHAMERVNIQSPCLFSKALFPWLSRTLQAGSSISAVEISNVGMTSEQWSAMLPLISLSRIRVIGLVGVDWDALVHFLSRHPSIETLRLDGVLDNGVEVPLGSLVLPNLETIEGDERRIAHFLPLLDPTIRLRFSTLVFREDCASRFTSRSFDREDFTTALNHFANLQEASTLVINVSCNCGFATYAASSVNLNNRPERLLSLSRLDINIFGSHPQDTLDGCLEWVTLFPSITNFKIWVGSDTLEENEKEHYRQNFSGVLEHTSVRFC</sequence>
<evidence type="ECO:0000313" key="1">
    <source>
        <dbReference type="EMBL" id="KLO04857.1"/>
    </source>
</evidence>
<proteinExistence type="predicted"/>
<dbReference type="OrthoDB" id="2635672at2759"/>
<accession>A0A0H2R0R8</accession>
<dbReference type="Proteomes" id="UP000053477">
    <property type="component" value="Unassembled WGS sequence"/>
</dbReference>
<protein>
    <submittedName>
        <fullName evidence="1">Uncharacterized protein</fullName>
    </submittedName>
</protein>
<evidence type="ECO:0000313" key="2">
    <source>
        <dbReference type="Proteomes" id="UP000053477"/>
    </source>
</evidence>
<dbReference type="InParanoid" id="A0A0H2R0R8"/>
<gene>
    <name evidence="1" type="ORF">SCHPADRAFT_947383</name>
</gene>
<reference evidence="1 2" key="1">
    <citation type="submission" date="2015-04" db="EMBL/GenBank/DDBJ databases">
        <title>Complete genome sequence of Schizopora paradoxa KUC8140, a cosmopolitan wood degrader in East Asia.</title>
        <authorList>
            <consortium name="DOE Joint Genome Institute"/>
            <person name="Min B."/>
            <person name="Park H."/>
            <person name="Jang Y."/>
            <person name="Kim J.-J."/>
            <person name="Kim K.H."/>
            <person name="Pangilinan J."/>
            <person name="Lipzen A."/>
            <person name="Riley R."/>
            <person name="Grigoriev I.V."/>
            <person name="Spatafora J.W."/>
            <person name="Choi I.-G."/>
        </authorList>
    </citation>
    <scope>NUCLEOTIDE SEQUENCE [LARGE SCALE GENOMIC DNA]</scope>
    <source>
        <strain evidence="1 2">KUC8140</strain>
    </source>
</reference>
<keyword evidence="2" id="KW-1185">Reference proteome</keyword>